<reference evidence="1 2" key="1">
    <citation type="submission" date="2015-12" db="EMBL/GenBank/DDBJ databases">
        <title>Diversity of Burkholderia near neighbor genomes.</title>
        <authorList>
            <person name="Sahl J."/>
            <person name="Wagner D."/>
            <person name="Keim P."/>
        </authorList>
    </citation>
    <scope>NUCLEOTIDE SEQUENCE [LARGE SCALE GENOMIC DNA]</scope>
    <source>
        <strain evidence="1 2">BDU8</strain>
    </source>
</reference>
<evidence type="ECO:0000313" key="2">
    <source>
        <dbReference type="Proteomes" id="UP000067711"/>
    </source>
</evidence>
<dbReference type="Proteomes" id="UP000067711">
    <property type="component" value="Chromosome 2"/>
</dbReference>
<protein>
    <submittedName>
        <fullName evidence="1">Uncharacterized protein</fullName>
    </submittedName>
</protein>
<evidence type="ECO:0000313" key="1">
    <source>
        <dbReference type="EMBL" id="AOJ07529.1"/>
    </source>
</evidence>
<dbReference type="AlphaFoldDB" id="A0A1B4FV19"/>
<proteinExistence type="predicted"/>
<accession>A0A1B4FV19</accession>
<name>A0A1B4FV19_9BURK</name>
<sequence>MAAHERATGAFPFVIGRDVRALGIALSSVRTRSRSACASSNRSGRCSAAGDATRRVDRALRSGDA</sequence>
<organism evidence="1 2">
    <name type="scientific">Burkholderia mayonis</name>
    <dbReference type="NCBI Taxonomy" id="1385591"/>
    <lineage>
        <taxon>Bacteria</taxon>
        <taxon>Pseudomonadati</taxon>
        <taxon>Pseudomonadota</taxon>
        <taxon>Betaproteobacteria</taxon>
        <taxon>Burkholderiales</taxon>
        <taxon>Burkholderiaceae</taxon>
        <taxon>Burkholderia</taxon>
        <taxon>pseudomallei group</taxon>
    </lineage>
</organism>
<gene>
    <name evidence="1" type="ORF">WS71_09560</name>
</gene>
<dbReference type="EMBL" id="CP013388">
    <property type="protein sequence ID" value="AOJ07529.1"/>
    <property type="molecule type" value="Genomic_DNA"/>
</dbReference>